<dbReference type="InterPro" id="IPR050135">
    <property type="entry name" value="dGTPase-like"/>
</dbReference>
<dbReference type="PANTHER" id="PTHR11373:SF4">
    <property type="entry name" value="DEOXYNUCLEOSIDE TRIPHOSPHATE TRIPHOSPHOHYDROLASE SAMHD1"/>
    <property type="match status" value="1"/>
</dbReference>
<dbReference type="SUPFAM" id="SSF109604">
    <property type="entry name" value="HD-domain/PDEase-like"/>
    <property type="match status" value="1"/>
</dbReference>
<accession>A0A1X7TRK9</accession>
<name>A0A1X7TRK9_AMPQE</name>
<evidence type="ECO:0000256" key="1">
    <source>
        <dbReference type="SAM" id="Coils"/>
    </source>
</evidence>
<dbReference type="OrthoDB" id="9991235at2759"/>
<dbReference type="PANTHER" id="PTHR11373">
    <property type="entry name" value="DEOXYNUCLEOSIDE TRIPHOSPHATE TRIPHOSPHOHYDROLASE"/>
    <property type="match status" value="1"/>
</dbReference>
<dbReference type="GO" id="GO:0008832">
    <property type="term" value="F:dGTPase activity"/>
    <property type="evidence" value="ECO:0007669"/>
    <property type="project" value="TreeGrafter"/>
</dbReference>
<keyword evidence="1" id="KW-0175">Coiled coil</keyword>
<sequence>MRLINFCHTESVVTGAAGIKRKTSNECEAENSLKKRKTDGSERGMLVTDLAEVLQLLRRHGYSGVRFYDLGLFLGLSSATLDAIRENERNVESCLRECLNRWLQKADDVQKKGGPTIYSLVSALREIEQKAVADGIDMEKHPACKILAHCASDRSLLALLPQLTALLCLEKLIKEILLATNVQGEDLLTQIKEAVCNDYRKLKAFAEILHKFKVTASLGNAIMKEYRVVYCIDDLMKVNDNTNVEGLKIFLPLNVTLEFKKMRLTLGQTFFKVGSIMMSSPQSPTLDNIKYVLGAYDKALRPQVAQCEDIHSILQLVCDSCPLDDISVLEYFINEFNIEEAKDAIQKYKKAIKELKETKLSQCLNETISHASPLECERITIFVDEDANQSVLNDVKRLSSALFKNFSRHVKLNVVQDGNSFTITCSFPLILSEQLITAALNNIDVLKENKVKRLTIGYCTVYEVKDTSTATTTEIDEYTSSLSTSSGLMKQLMLSLSVQLINRTEEVTTLNEESITMKKEVESLKETLDAKNKMLSASIAESERFKRIAAETKQLLEEKVSHLTEREEENENLKEIKKILEQQLALFQSEKEDLVEKIEETQMDTVLHQEENEAKSKEEIEMLQMKITTMHSQRIEMDKKVQEKEELLILQIRKLEEELLQEKITTMNLQQIEKDKLVQGQEINPLIFQDDVYGDIVIDHPLIIKIVKTRQFQRLKDIKQLGKLDINFLTFACTIGYTYHIMPKANYSRFQHSIGMYFLAGEYVKQLQRKQPELNITESDVLCVQIAALCFNLGHGPFSYTFDMLLDEMSATTDFNKPWKNVPEVSVKMFEYMHNNRDLMASFEEYKLTTEDITFIKELIQGVNFEQRKDKRFLYEIVVNKKSGLDVSMIDSTVRDAAVLGKNVTFRWRVFLSKVRVLRCADGESHICFQKDDLETYNDLFRTRHTLFRELYYLRKNRIAALMIKRILAKSNDIPIIRYEDRRVTLPEATQSMLAYSQLNDGILSVIKILVDDHEVQELLSCLDSMKVIGQIGHIQPTTEWNVDRIKQYIEGSIKPDNIAGHLIIDPIKSGYENHVSLSQYYYTGDGSTGQWTHEWAQPTQDASKSKIRMFLVSGDRDLIHEVQKALQKLITDEQLDGDIYPDQDNDNLMPPL</sequence>
<dbReference type="eggNOG" id="KOG2681">
    <property type="taxonomic scope" value="Eukaryota"/>
</dbReference>
<dbReference type="GO" id="GO:0006203">
    <property type="term" value="P:dGTP catabolic process"/>
    <property type="evidence" value="ECO:0007669"/>
    <property type="project" value="TreeGrafter"/>
</dbReference>
<evidence type="ECO:0008006" key="3">
    <source>
        <dbReference type="Google" id="ProtNLM"/>
    </source>
</evidence>
<dbReference type="AlphaFoldDB" id="A0A1X7TRK9"/>
<reference evidence="2" key="1">
    <citation type="submission" date="2017-05" db="UniProtKB">
        <authorList>
            <consortium name="EnsemblMetazoa"/>
        </authorList>
    </citation>
    <scope>IDENTIFICATION</scope>
</reference>
<evidence type="ECO:0000313" key="2">
    <source>
        <dbReference type="EnsemblMetazoa" id="Aqu2.1.17791_001"/>
    </source>
</evidence>
<dbReference type="CDD" id="cd01670">
    <property type="entry name" value="Death"/>
    <property type="match status" value="1"/>
</dbReference>
<dbReference type="Gene3D" id="1.10.3210.10">
    <property type="entry name" value="Hypothetical protein af1432"/>
    <property type="match status" value="1"/>
</dbReference>
<protein>
    <recommendedName>
        <fullName evidence="3">Death domain-containing protein</fullName>
    </recommendedName>
</protein>
<dbReference type="GO" id="GO:0005634">
    <property type="term" value="C:nucleus"/>
    <property type="evidence" value="ECO:0007669"/>
    <property type="project" value="TreeGrafter"/>
</dbReference>
<feature type="coiled-coil region" evidence="1">
    <location>
        <begin position="553"/>
        <end position="604"/>
    </location>
</feature>
<dbReference type="InParanoid" id="A0A1X7TRK9"/>
<dbReference type="EnsemblMetazoa" id="Aqu2.1.17791_001">
    <property type="protein sequence ID" value="Aqu2.1.17791_001"/>
    <property type="gene ID" value="Aqu2.1.17791"/>
</dbReference>
<dbReference type="Gene3D" id="1.10.533.10">
    <property type="entry name" value="Death Domain, Fas"/>
    <property type="match status" value="1"/>
</dbReference>
<proteinExistence type="predicted"/>
<dbReference type="SUPFAM" id="SSF47986">
    <property type="entry name" value="DEATH domain"/>
    <property type="match status" value="1"/>
</dbReference>
<dbReference type="InterPro" id="IPR011029">
    <property type="entry name" value="DEATH-like_dom_sf"/>
</dbReference>
<organism evidence="2">
    <name type="scientific">Amphimedon queenslandica</name>
    <name type="common">Sponge</name>
    <dbReference type="NCBI Taxonomy" id="400682"/>
    <lineage>
        <taxon>Eukaryota</taxon>
        <taxon>Metazoa</taxon>
        <taxon>Porifera</taxon>
        <taxon>Demospongiae</taxon>
        <taxon>Heteroscleromorpha</taxon>
        <taxon>Haplosclerida</taxon>
        <taxon>Niphatidae</taxon>
        <taxon>Amphimedon</taxon>
    </lineage>
</organism>